<protein>
    <submittedName>
        <fullName evidence="4">EF-hand domain-containing protein</fullName>
    </submittedName>
</protein>
<feature type="signal peptide" evidence="2">
    <location>
        <begin position="1"/>
        <end position="20"/>
    </location>
</feature>
<dbReference type="InterPro" id="IPR018247">
    <property type="entry name" value="EF_Hand_1_Ca_BS"/>
</dbReference>
<comment type="caution">
    <text evidence="4">The sequence shown here is derived from an EMBL/GenBank/DDBJ whole genome shotgun (WGS) entry which is preliminary data.</text>
</comment>
<gene>
    <name evidence="4" type="ORF">ACFQDI_08135</name>
</gene>
<dbReference type="CDD" id="cd00051">
    <property type="entry name" value="EFh"/>
    <property type="match status" value="1"/>
</dbReference>
<feature type="domain" description="EF-hand" evidence="3">
    <location>
        <begin position="68"/>
        <end position="103"/>
    </location>
</feature>
<accession>A0ABW0KQK7</accession>
<evidence type="ECO:0000256" key="1">
    <source>
        <dbReference type="SAM" id="MobiDB-lite"/>
    </source>
</evidence>
<feature type="compositionally biased region" description="Basic and acidic residues" evidence="1">
    <location>
        <begin position="24"/>
        <end position="68"/>
    </location>
</feature>
<evidence type="ECO:0000259" key="3">
    <source>
        <dbReference type="PROSITE" id="PS50222"/>
    </source>
</evidence>
<feature type="chain" id="PRO_5046557067" evidence="2">
    <location>
        <begin position="21"/>
        <end position="103"/>
    </location>
</feature>
<evidence type="ECO:0000256" key="2">
    <source>
        <dbReference type="SAM" id="SignalP"/>
    </source>
</evidence>
<keyword evidence="2" id="KW-0732">Signal</keyword>
<proteinExistence type="predicted"/>
<sequence>MKVITSFFTILTLSAVTSFAADGDAPKKPEGDKGKPKASMEERFKMLDKDANGSVSKDEWMAGPLGKKDATKAGEMFGRLDKDANGSISKEEMAAAVKRKKDA</sequence>
<dbReference type="SMART" id="SM00054">
    <property type="entry name" value="EFh"/>
    <property type="match status" value="2"/>
</dbReference>
<dbReference type="Proteomes" id="UP001596052">
    <property type="component" value="Unassembled WGS sequence"/>
</dbReference>
<dbReference type="PROSITE" id="PS50222">
    <property type="entry name" value="EF_HAND_2"/>
    <property type="match status" value="1"/>
</dbReference>
<dbReference type="InterPro" id="IPR011992">
    <property type="entry name" value="EF-hand-dom_pair"/>
</dbReference>
<dbReference type="RefSeq" id="WP_377165285.1">
    <property type="nucleotide sequence ID" value="NZ_JBHSMQ010000002.1"/>
</dbReference>
<dbReference type="SUPFAM" id="SSF47473">
    <property type="entry name" value="EF-hand"/>
    <property type="match status" value="1"/>
</dbReference>
<dbReference type="Gene3D" id="1.10.238.10">
    <property type="entry name" value="EF-hand"/>
    <property type="match status" value="2"/>
</dbReference>
<dbReference type="PROSITE" id="PS00018">
    <property type="entry name" value="EF_HAND_1"/>
    <property type="match status" value="1"/>
</dbReference>
<reference evidence="5" key="1">
    <citation type="journal article" date="2019" name="Int. J. Syst. Evol. Microbiol.">
        <title>The Global Catalogue of Microorganisms (GCM) 10K type strain sequencing project: providing services to taxonomists for standard genome sequencing and annotation.</title>
        <authorList>
            <consortium name="The Broad Institute Genomics Platform"/>
            <consortium name="The Broad Institute Genome Sequencing Center for Infectious Disease"/>
            <person name="Wu L."/>
            <person name="Ma J."/>
        </authorList>
    </citation>
    <scope>NUCLEOTIDE SEQUENCE [LARGE SCALE GENOMIC DNA]</scope>
    <source>
        <strain evidence="5">CGMCC 4.1469</strain>
    </source>
</reference>
<organism evidence="4 5">
    <name type="scientific">Prosthecobacter fluviatilis</name>
    <dbReference type="NCBI Taxonomy" id="445931"/>
    <lineage>
        <taxon>Bacteria</taxon>
        <taxon>Pseudomonadati</taxon>
        <taxon>Verrucomicrobiota</taxon>
        <taxon>Verrucomicrobiia</taxon>
        <taxon>Verrucomicrobiales</taxon>
        <taxon>Verrucomicrobiaceae</taxon>
        <taxon>Prosthecobacter</taxon>
    </lineage>
</organism>
<dbReference type="EMBL" id="JBHSMQ010000002">
    <property type="protein sequence ID" value="MFC5454816.1"/>
    <property type="molecule type" value="Genomic_DNA"/>
</dbReference>
<evidence type="ECO:0000313" key="4">
    <source>
        <dbReference type="EMBL" id="MFC5454816.1"/>
    </source>
</evidence>
<evidence type="ECO:0000313" key="5">
    <source>
        <dbReference type="Proteomes" id="UP001596052"/>
    </source>
</evidence>
<dbReference type="Pfam" id="PF13499">
    <property type="entry name" value="EF-hand_7"/>
    <property type="match status" value="1"/>
</dbReference>
<dbReference type="InterPro" id="IPR002048">
    <property type="entry name" value="EF_hand_dom"/>
</dbReference>
<feature type="region of interest" description="Disordered" evidence="1">
    <location>
        <begin position="21"/>
        <end position="68"/>
    </location>
</feature>
<keyword evidence="5" id="KW-1185">Reference proteome</keyword>
<name>A0ABW0KQK7_9BACT</name>